<accession>A0A0P7YYM7</accession>
<evidence type="ECO:0000256" key="5">
    <source>
        <dbReference type="ARBA" id="ARBA00023152"/>
    </source>
</evidence>
<dbReference type="CDD" id="cd01938">
    <property type="entry name" value="ADPGK_ADPPFK"/>
    <property type="match status" value="1"/>
</dbReference>
<dbReference type="InterPro" id="IPR029056">
    <property type="entry name" value="Ribokinase-like"/>
</dbReference>
<dbReference type="PROSITE" id="PS51255">
    <property type="entry name" value="ADPK"/>
    <property type="match status" value="1"/>
</dbReference>
<dbReference type="AlphaFoldDB" id="A0A0P7YYM7"/>
<dbReference type="EMBL" id="JARO02002216">
    <property type="protein sequence ID" value="KPP73255.1"/>
    <property type="molecule type" value="Genomic_DNA"/>
</dbReference>
<dbReference type="STRING" id="113540.ENSSFOP00015033457"/>
<dbReference type="GO" id="GO:0006006">
    <property type="term" value="P:glucose metabolic process"/>
    <property type="evidence" value="ECO:0007669"/>
    <property type="project" value="TreeGrafter"/>
</dbReference>
<evidence type="ECO:0000256" key="4">
    <source>
        <dbReference type="ARBA" id="ARBA00022842"/>
    </source>
</evidence>
<dbReference type="GO" id="GO:0006096">
    <property type="term" value="P:glycolytic process"/>
    <property type="evidence" value="ECO:0007669"/>
    <property type="project" value="UniProtKB-KW"/>
</dbReference>
<dbReference type="PANTHER" id="PTHR21208">
    <property type="entry name" value="ADP-DEPENDENT GLUCOKINASE"/>
    <property type="match status" value="1"/>
</dbReference>
<keyword evidence="5" id="KW-0324">Glycolysis</keyword>
<organism evidence="6 7">
    <name type="scientific">Scleropages formosus</name>
    <name type="common">Asian bonytongue</name>
    <name type="synonym">Osteoglossum formosum</name>
    <dbReference type="NCBI Taxonomy" id="113540"/>
    <lineage>
        <taxon>Eukaryota</taxon>
        <taxon>Metazoa</taxon>
        <taxon>Chordata</taxon>
        <taxon>Craniata</taxon>
        <taxon>Vertebrata</taxon>
        <taxon>Euteleostomi</taxon>
        <taxon>Actinopterygii</taxon>
        <taxon>Neopterygii</taxon>
        <taxon>Teleostei</taxon>
        <taxon>Osteoglossocephala</taxon>
        <taxon>Osteoglossomorpha</taxon>
        <taxon>Osteoglossiformes</taxon>
        <taxon>Osteoglossidae</taxon>
        <taxon>Scleropages</taxon>
    </lineage>
</organism>
<keyword evidence="1" id="KW-0808">Transferase</keyword>
<evidence type="ECO:0000313" key="7">
    <source>
        <dbReference type="Proteomes" id="UP000034805"/>
    </source>
</evidence>
<dbReference type="SUPFAM" id="SSF53613">
    <property type="entry name" value="Ribokinase-like"/>
    <property type="match status" value="1"/>
</dbReference>
<evidence type="ECO:0000313" key="6">
    <source>
        <dbReference type="EMBL" id="KPP73255.1"/>
    </source>
</evidence>
<sequence length="502" mass="54802">MFLRPTGAVMWKKALVVAVLALAAGYLYHADPKLPDHLLEFVTRTLDVLQAPGDNPAIEETISAAWEVLIAAPARKWSRVAVGVNACVDVVVSGVGLLQALAADPGPGRDHDVLHSKEDLREAFTHFMGRGAAAERFYSDREDFQRIARAAAEYPGAQLYVGGNAALIGQKLATYPDLMVLLCGPVGPKLHELLDDQIVVPPASLQETDEFHLILEYKAGEQWGSARAPQANRFIFSHDVANGKMSLLETFVASLEEFQPDLVVLSGLHMMEGQGRELWEERLKEAVVAISDIPNEVPVHLELASMTDKDYMKSIMQEVLPIVNSVGLNEQELLFLSQAGSGPHSQLASWNGVPDVGQVSDILLWVLEQYGRTDLESEADLTRVHFHTLAYHILATVDGHWTNQESAVAAGARVASTQACGVQHVDVSKVVLLAPRHFHSSHSEPRQSLALDPARPVATWHRGNVTFHLSPVLVCQQPLRTVGLGDAISAEGLLYSEVVRQQ</sequence>
<dbReference type="GO" id="GO:0046872">
    <property type="term" value="F:metal ion binding"/>
    <property type="evidence" value="ECO:0007669"/>
    <property type="project" value="UniProtKB-KW"/>
</dbReference>
<protein>
    <submittedName>
        <fullName evidence="6">ADP-dependent glucokinase-like</fullName>
    </submittedName>
</protein>
<evidence type="ECO:0000256" key="3">
    <source>
        <dbReference type="ARBA" id="ARBA00022777"/>
    </source>
</evidence>
<dbReference type="Pfam" id="PF04587">
    <property type="entry name" value="ADP_PFK_GK"/>
    <property type="match status" value="1"/>
</dbReference>
<dbReference type="Proteomes" id="UP000034805">
    <property type="component" value="Unassembled WGS sequence"/>
</dbReference>
<dbReference type="Gene3D" id="3.40.1190.20">
    <property type="match status" value="1"/>
</dbReference>
<comment type="caution">
    <text evidence="6">The sequence shown here is derived from an EMBL/GenBank/DDBJ whole genome shotgun (WGS) entry which is preliminary data.</text>
</comment>
<name>A0A0P7YYM7_SCLFO</name>
<evidence type="ECO:0000256" key="2">
    <source>
        <dbReference type="ARBA" id="ARBA00022723"/>
    </source>
</evidence>
<dbReference type="GO" id="GO:0043843">
    <property type="term" value="F:ADP-specific glucokinase activity"/>
    <property type="evidence" value="ECO:0007669"/>
    <property type="project" value="TreeGrafter"/>
</dbReference>
<keyword evidence="3 6" id="KW-0418">Kinase</keyword>
<evidence type="ECO:0000256" key="1">
    <source>
        <dbReference type="ARBA" id="ARBA00022679"/>
    </source>
</evidence>
<dbReference type="InterPro" id="IPR007666">
    <property type="entry name" value="ADP_PFK/GK"/>
</dbReference>
<dbReference type="PANTHER" id="PTHR21208:SF0">
    <property type="entry name" value="ADP-DEPENDENT GLUCOKINASE"/>
    <property type="match status" value="1"/>
</dbReference>
<proteinExistence type="predicted"/>
<reference evidence="6 7" key="1">
    <citation type="submission" date="2015-08" db="EMBL/GenBank/DDBJ databases">
        <title>The genome of the Asian arowana (Scleropages formosus).</title>
        <authorList>
            <person name="Tan M.H."/>
            <person name="Gan H.M."/>
            <person name="Croft L.J."/>
            <person name="Austin C.M."/>
        </authorList>
    </citation>
    <scope>NUCLEOTIDE SEQUENCE [LARGE SCALE GENOMIC DNA]</scope>
    <source>
        <strain evidence="6">Aro1</strain>
    </source>
</reference>
<dbReference type="GO" id="GO:0005783">
    <property type="term" value="C:endoplasmic reticulum"/>
    <property type="evidence" value="ECO:0007669"/>
    <property type="project" value="TreeGrafter"/>
</dbReference>
<gene>
    <name evidence="6" type="ORF">Z043_107681</name>
</gene>
<keyword evidence="4" id="KW-0460">Magnesium</keyword>
<keyword evidence="2" id="KW-0479">Metal-binding</keyword>